<organism evidence="3 4">
    <name type="scientific">Novosphingobium aromaticivorans (strain ATCC 700278 / DSM 12444 / CCUG 56034 / CIP 105152 / NBRC 16084 / F199)</name>
    <dbReference type="NCBI Taxonomy" id="279238"/>
    <lineage>
        <taxon>Bacteria</taxon>
        <taxon>Pseudomonadati</taxon>
        <taxon>Pseudomonadota</taxon>
        <taxon>Alphaproteobacteria</taxon>
        <taxon>Sphingomonadales</taxon>
        <taxon>Sphingomonadaceae</taxon>
        <taxon>Novosphingobium</taxon>
    </lineage>
</organism>
<dbReference type="Pfam" id="PF03537">
    <property type="entry name" value="Glyco_hydro_114"/>
    <property type="match status" value="1"/>
</dbReference>
<keyword evidence="4" id="KW-1185">Reference proteome</keyword>
<dbReference type="KEGG" id="nar:Saro_1621"/>
<keyword evidence="1" id="KW-0732">Signal</keyword>
<evidence type="ECO:0000313" key="3">
    <source>
        <dbReference type="EMBL" id="ABD26061.1"/>
    </source>
</evidence>
<dbReference type="PRINTS" id="PR01545">
    <property type="entry name" value="THEMAYE10DUF"/>
</dbReference>
<dbReference type="InterPro" id="IPR017853">
    <property type="entry name" value="GH"/>
</dbReference>
<dbReference type="InterPro" id="IPR004352">
    <property type="entry name" value="GH114_TIM-barrel"/>
</dbReference>
<dbReference type="HOGENOM" id="CLU_067038_1_0_5"/>
<name>Q2G7W2_NOVAD</name>
<evidence type="ECO:0000313" key="4">
    <source>
        <dbReference type="Proteomes" id="UP000009134"/>
    </source>
</evidence>
<dbReference type="eggNOG" id="COG3868">
    <property type="taxonomic scope" value="Bacteria"/>
</dbReference>
<protein>
    <submittedName>
        <fullName evidence="3">Putative signal peptide protein</fullName>
    </submittedName>
</protein>
<dbReference type="PANTHER" id="PTHR35882">
    <property type="entry name" value="PELA"/>
    <property type="match status" value="1"/>
</dbReference>
<feature type="domain" description="Glycoside-hydrolase family GH114 TIM-barrel" evidence="2">
    <location>
        <begin position="32"/>
        <end position="278"/>
    </location>
</feature>
<dbReference type="STRING" id="279238.Saro_1621"/>
<accession>Q2G7W2</accession>
<dbReference type="RefSeq" id="WP_011445271.1">
    <property type="nucleotide sequence ID" value="NC_007794.1"/>
</dbReference>
<feature type="signal peptide" evidence="1">
    <location>
        <begin position="1"/>
        <end position="28"/>
    </location>
</feature>
<dbReference type="EMBL" id="CP000248">
    <property type="protein sequence ID" value="ABD26061.1"/>
    <property type="molecule type" value="Genomic_DNA"/>
</dbReference>
<dbReference type="InterPro" id="IPR016062">
    <property type="entry name" value="TM1410-rel"/>
</dbReference>
<dbReference type="PANTHER" id="PTHR35882:SF2">
    <property type="entry name" value="PELA"/>
    <property type="match status" value="1"/>
</dbReference>
<evidence type="ECO:0000259" key="2">
    <source>
        <dbReference type="Pfam" id="PF03537"/>
    </source>
</evidence>
<dbReference type="SUPFAM" id="SSF51445">
    <property type="entry name" value="(Trans)glycosidases"/>
    <property type="match status" value="1"/>
</dbReference>
<evidence type="ECO:0000256" key="1">
    <source>
        <dbReference type="SAM" id="SignalP"/>
    </source>
</evidence>
<dbReference type="Proteomes" id="UP000009134">
    <property type="component" value="Chromosome"/>
</dbReference>
<dbReference type="InterPro" id="IPR013785">
    <property type="entry name" value="Aldolase_TIM"/>
</dbReference>
<proteinExistence type="predicted"/>
<gene>
    <name evidence="3" type="ordered locus">Saro_1621</name>
</gene>
<feature type="chain" id="PRO_5004208413" evidence="1">
    <location>
        <begin position="29"/>
        <end position="286"/>
    </location>
</feature>
<dbReference type="Gene3D" id="3.20.20.70">
    <property type="entry name" value="Aldolase class I"/>
    <property type="match status" value="1"/>
</dbReference>
<sequence length="286" mass="31618">MMGPWFDRRRVIAALAASPLAFGRLAHAAAPWRWAVDYGAKTDPALARQFDLLVLEPDHARPIEALRGPGAKLLGYLSLGEVEQARPYVGRLRKAGALIAANPNWPDARMVDLRHALWTSLVVEEIIPAILAKGYDGIFFDTLDNAEAMQHADPVKMAGMVDAAAALVRAIRARFPPITLMMNRGYALLPAVAPHVDVVLGEAMASKWDFAKKAYVRTTPSDWEWQAARLREAKLANPALRLTVLDYWDEADRDTVAALYHCEREAGFHPYVATLALDRIHPELAA</sequence>
<dbReference type="AlphaFoldDB" id="Q2G7W2"/>
<reference evidence="4" key="1">
    <citation type="submission" date="2006-01" db="EMBL/GenBank/DDBJ databases">
        <title>Complete sequence of Novosphingobium aromaticivorans DSM 12444.</title>
        <authorList>
            <consortium name="US DOE Joint Genome Institute"/>
            <person name="Copeland A."/>
            <person name="Lucas S."/>
            <person name="Lapidus A."/>
            <person name="Barry K."/>
            <person name="Detter J.C."/>
            <person name="Glavina T."/>
            <person name="Hammon N."/>
            <person name="Israni S."/>
            <person name="Pitluck S."/>
            <person name="Chain P."/>
            <person name="Malfatti S."/>
            <person name="Shin M."/>
            <person name="Vergez L."/>
            <person name="Schmutz J."/>
            <person name="Larimer F."/>
            <person name="Land M."/>
            <person name="Kyrpides N."/>
            <person name="Ivanova N."/>
            <person name="Fredrickson J."/>
            <person name="Balkwill D."/>
            <person name="Romine M.F."/>
            <person name="Richardson P."/>
        </authorList>
    </citation>
    <scope>NUCLEOTIDE SEQUENCE [LARGE SCALE GENOMIC DNA]</scope>
    <source>
        <strain evidence="4">ATCC 700278 / DSM 12444 / CCUG 56034 / CIP 105152 / NBRC 16084 / F199</strain>
    </source>
</reference>